<dbReference type="RefSeq" id="XP_066803158.1">
    <property type="nucleotide sequence ID" value="XM_066946766.1"/>
</dbReference>
<dbReference type="EMBL" id="JBCAWK010000006">
    <property type="protein sequence ID" value="KAK8854920.1"/>
    <property type="molecule type" value="Genomic_DNA"/>
</dbReference>
<feature type="compositionally biased region" description="Acidic residues" evidence="1">
    <location>
        <begin position="318"/>
        <end position="327"/>
    </location>
</feature>
<reference evidence="2 3" key="1">
    <citation type="journal article" date="2024" name="bioRxiv">
        <title>Comparative genomics of Cryptococcus and Kwoniella reveals pathogenesis evolution and contrasting karyotype dynamics via intercentromeric recombination or chromosome fusion.</title>
        <authorList>
            <person name="Coelho M.A."/>
            <person name="David-Palma M."/>
            <person name="Shea T."/>
            <person name="Bowers K."/>
            <person name="McGinley-Smith S."/>
            <person name="Mohammad A.W."/>
            <person name="Gnirke A."/>
            <person name="Yurkov A.M."/>
            <person name="Nowrousian M."/>
            <person name="Sun S."/>
            <person name="Cuomo C.A."/>
            <person name="Heitman J."/>
        </authorList>
    </citation>
    <scope>NUCLEOTIDE SEQUENCE [LARGE SCALE GENOMIC DNA]</scope>
    <source>
        <strain evidence="2 3">CBS 13917</strain>
    </source>
</reference>
<sequence length="359" mass="38678">MIMTSSPLLTPHSRSITHTPSPGSSPKLRPVASTMAKQQSSLPIGAGALPVSATSASSSGMSTSLPSRSFVRGPQARPYLSPLCSRGLSAKGGKELDGDTRRFAEIVKRVVDDRAEDKRKGDLIEMIENVHLEEGHLPAPPRRGRSVAGSVAGSWETERAELIVDIPVWSPGCFQDLSTLHALRDTTLSHTHSLLGYLLNAHSVPATYRLLARSAVTPPGGKVSPFHHGWGCIRLAPSVASPSSHHCELTHQVRRASFVHTHSTPNASLKASHTAAARQSEHHHENCHEQVIVDSDDEDEVDVTLKEGFRSDSFSGGSDDEDDEEPADVIVAREIERRGGKEGTVFMMTLFGQPALILT</sequence>
<keyword evidence="3" id="KW-1185">Reference proteome</keyword>
<dbReference type="KEGG" id="kne:92180917"/>
<gene>
    <name evidence="2" type="ORF">IAR55_003659</name>
</gene>
<feature type="compositionally biased region" description="Polar residues" evidence="1">
    <location>
        <begin position="1"/>
        <end position="24"/>
    </location>
</feature>
<name>A0AAW0YZN4_9TREE</name>
<feature type="region of interest" description="Disordered" evidence="1">
    <location>
        <begin position="1"/>
        <end position="72"/>
    </location>
</feature>
<feature type="region of interest" description="Disordered" evidence="1">
    <location>
        <begin position="308"/>
        <end position="327"/>
    </location>
</feature>
<evidence type="ECO:0000313" key="3">
    <source>
        <dbReference type="Proteomes" id="UP001388673"/>
    </source>
</evidence>
<feature type="compositionally biased region" description="Low complexity" evidence="1">
    <location>
        <begin position="52"/>
        <end position="69"/>
    </location>
</feature>
<feature type="region of interest" description="Disordered" evidence="1">
    <location>
        <begin position="279"/>
        <end position="298"/>
    </location>
</feature>
<dbReference type="GeneID" id="92180917"/>
<protein>
    <submittedName>
        <fullName evidence="2">Uncharacterized protein</fullName>
    </submittedName>
</protein>
<evidence type="ECO:0000256" key="1">
    <source>
        <dbReference type="SAM" id="MobiDB-lite"/>
    </source>
</evidence>
<dbReference type="AlphaFoldDB" id="A0AAW0YZN4"/>
<organism evidence="2 3">
    <name type="scientific">Kwoniella newhampshirensis</name>
    <dbReference type="NCBI Taxonomy" id="1651941"/>
    <lineage>
        <taxon>Eukaryota</taxon>
        <taxon>Fungi</taxon>
        <taxon>Dikarya</taxon>
        <taxon>Basidiomycota</taxon>
        <taxon>Agaricomycotina</taxon>
        <taxon>Tremellomycetes</taxon>
        <taxon>Tremellales</taxon>
        <taxon>Cryptococcaceae</taxon>
        <taxon>Kwoniella</taxon>
    </lineage>
</organism>
<evidence type="ECO:0000313" key="2">
    <source>
        <dbReference type="EMBL" id="KAK8854920.1"/>
    </source>
</evidence>
<proteinExistence type="predicted"/>
<accession>A0AAW0YZN4</accession>
<comment type="caution">
    <text evidence="2">The sequence shown here is derived from an EMBL/GenBank/DDBJ whole genome shotgun (WGS) entry which is preliminary data.</text>
</comment>
<feature type="compositionally biased region" description="Basic and acidic residues" evidence="1">
    <location>
        <begin position="279"/>
        <end position="288"/>
    </location>
</feature>
<dbReference type="Proteomes" id="UP001388673">
    <property type="component" value="Unassembled WGS sequence"/>
</dbReference>